<dbReference type="PRINTS" id="PR00083">
    <property type="entry name" value="HOLDHDRGNASE"/>
</dbReference>
<dbReference type="GO" id="GO:0008270">
    <property type="term" value="F:zinc ion binding"/>
    <property type="evidence" value="ECO:0007669"/>
    <property type="project" value="UniProtKB-UniRule"/>
</dbReference>
<dbReference type="EMBL" id="CP048738">
    <property type="protein sequence ID" value="QIB79720.1"/>
    <property type="molecule type" value="Genomic_DNA"/>
</dbReference>
<feature type="active site" description="Proton acceptor" evidence="13 15">
    <location>
        <position position="326"/>
    </location>
</feature>
<feature type="binding site" evidence="13 18">
    <location>
        <position position="359"/>
    </location>
    <ligand>
        <name>Zn(2+)</name>
        <dbReference type="ChEBI" id="CHEBI:29105"/>
    </ligand>
</feature>
<evidence type="ECO:0000256" key="11">
    <source>
        <dbReference type="ARBA" id="ARBA00023102"/>
    </source>
</evidence>
<feature type="binding site" evidence="13 16">
    <location>
        <position position="128"/>
    </location>
    <ligand>
        <name>NAD(+)</name>
        <dbReference type="ChEBI" id="CHEBI:57540"/>
    </ligand>
</feature>
<evidence type="ECO:0000256" key="15">
    <source>
        <dbReference type="PIRSR" id="PIRSR000099-1"/>
    </source>
</evidence>
<evidence type="ECO:0000256" key="10">
    <source>
        <dbReference type="ARBA" id="ARBA00023027"/>
    </source>
</evidence>
<evidence type="ECO:0000256" key="18">
    <source>
        <dbReference type="PIRSR" id="PIRSR000099-4"/>
    </source>
</evidence>
<accession>A0A6C0UX26</accession>
<dbReference type="Proteomes" id="UP000465667">
    <property type="component" value="Chromosome"/>
</dbReference>
<evidence type="ECO:0000256" key="19">
    <source>
        <dbReference type="RuleBase" id="RU004175"/>
    </source>
</evidence>
<name>A0A6C0UX26_HALVO</name>
<comment type="catalytic activity">
    <reaction evidence="12 13 14">
        <text>L-histidinol + 2 NAD(+) + H2O = L-histidine + 2 NADH + 3 H(+)</text>
        <dbReference type="Rhea" id="RHEA:20641"/>
        <dbReference type="ChEBI" id="CHEBI:15377"/>
        <dbReference type="ChEBI" id="CHEBI:15378"/>
        <dbReference type="ChEBI" id="CHEBI:57540"/>
        <dbReference type="ChEBI" id="CHEBI:57595"/>
        <dbReference type="ChEBI" id="CHEBI:57699"/>
        <dbReference type="ChEBI" id="CHEBI:57945"/>
        <dbReference type="EC" id="1.1.1.23"/>
    </reaction>
</comment>
<feature type="binding site" evidence="13 17">
    <location>
        <position position="418"/>
    </location>
    <ligand>
        <name>substrate</name>
    </ligand>
</feature>
<dbReference type="GO" id="GO:0000105">
    <property type="term" value="P:L-histidine biosynthetic process"/>
    <property type="evidence" value="ECO:0007669"/>
    <property type="project" value="UniProtKB-UniRule"/>
</dbReference>
<dbReference type="PANTHER" id="PTHR21256:SF2">
    <property type="entry name" value="HISTIDINE BIOSYNTHESIS TRIFUNCTIONAL PROTEIN"/>
    <property type="match status" value="1"/>
</dbReference>
<feature type="binding site" evidence="13 18">
    <location>
        <position position="418"/>
    </location>
    <ligand>
        <name>Zn(2+)</name>
        <dbReference type="ChEBI" id="CHEBI:29105"/>
    </ligand>
</feature>
<keyword evidence="6 13" id="KW-0028">Amino-acid biosynthesis</keyword>
<evidence type="ECO:0000256" key="1">
    <source>
        <dbReference type="ARBA" id="ARBA00003850"/>
    </source>
</evidence>
<reference evidence="20" key="1">
    <citation type="submission" date="2019-12" db="EMBL/GenBank/DDBJ databases">
        <title>Haloferax alexandrinus strain pws11.</title>
        <authorList>
            <person name="Verma D.K."/>
            <person name="Gopal K."/>
            <person name="Prasad E.S."/>
        </authorList>
    </citation>
    <scope>NUCLEOTIDE SEQUENCE</scope>
    <source>
        <strain evidence="20">Pws11</strain>
    </source>
</reference>
<keyword evidence="10 13" id="KW-0520">NAD</keyword>
<dbReference type="Gene3D" id="1.20.5.1300">
    <property type="match status" value="1"/>
</dbReference>
<dbReference type="GO" id="GO:0004399">
    <property type="term" value="F:histidinol dehydrogenase activity"/>
    <property type="evidence" value="ECO:0007669"/>
    <property type="project" value="UniProtKB-UniRule"/>
</dbReference>
<comment type="similarity">
    <text evidence="3 13 14 19">Belongs to the histidinol dehydrogenase family.</text>
</comment>
<dbReference type="GO" id="GO:0005737">
    <property type="term" value="C:cytoplasm"/>
    <property type="evidence" value="ECO:0007669"/>
    <property type="project" value="TreeGrafter"/>
</dbReference>
<feature type="binding site" evidence="13 16">
    <location>
        <position position="211"/>
    </location>
    <ligand>
        <name>NAD(+)</name>
        <dbReference type="ChEBI" id="CHEBI:57540"/>
    </ligand>
</feature>
<evidence type="ECO:0000256" key="14">
    <source>
        <dbReference type="PIRNR" id="PIRNR000099"/>
    </source>
</evidence>
<evidence type="ECO:0000256" key="4">
    <source>
        <dbReference type="ARBA" id="ARBA00012965"/>
    </source>
</evidence>
<dbReference type="InterPro" id="IPR016161">
    <property type="entry name" value="Ald_DH/histidinol_DH"/>
</dbReference>
<evidence type="ECO:0000256" key="6">
    <source>
        <dbReference type="ARBA" id="ARBA00022605"/>
    </source>
</evidence>
<dbReference type="EC" id="1.1.1.23" evidence="4 13"/>
<evidence type="ECO:0000256" key="12">
    <source>
        <dbReference type="ARBA" id="ARBA00049489"/>
    </source>
</evidence>
<comment type="function">
    <text evidence="1 13 14">Catalyzes the sequential NAD-dependent oxidations of L-histidinol to L-histidinaldehyde and then to L-histidine.</text>
</comment>
<evidence type="ECO:0000256" key="5">
    <source>
        <dbReference type="ARBA" id="ARBA00016531"/>
    </source>
</evidence>
<evidence type="ECO:0000313" key="22">
    <source>
        <dbReference type="Proteomes" id="UP000465667"/>
    </source>
</evidence>
<comment type="pathway">
    <text evidence="2 13 14">Amino-acid biosynthesis; L-histidine biosynthesis; L-histidine from 5-phospho-alpha-D-ribose 1-diphosphate: step 9/9.</text>
</comment>
<evidence type="ECO:0000256" key="3">
    <source>
        <dbReference type="ARBA" id="ARBA00010178"/>
    </source>
</evidence>
<evidence type="ECO:0000256" key="8">
    <source>
        <dbReference type="ARBA" id="ARBA00022833"/>
    </source>
</evidence>
<dbReference type="FunFam" id="3.40.50.1980:FF:000001">
    <property type="entry name" value="Histidinol dehydrogenase"/>
    <property type="match status" value="1"/>
</dbReference>
<dbReference type="InterPro" id="IPR012131">
    <property type="entry name" value="Hstdl_DH"/>
</dbReference>
<keyword evidence="7 13" id="KW-0479">Metal-binding</keyword>
<feature type="binding site" evidence="13 17">
    <location>
        <position position="259"/>
    </location>
    <ligand>
        <name>substrate</name>
    </ligand>
</feature>
<feature type="active site" description="Proton acceptor" evidence="13 15">
    <location>
        <position position="325"/>
    </location>
</feature>
<feature type="binding site" evidence="13 17">
    <location>
        <position position="359"/>
    </location>
    <ligand>
        <name>substrate</name>
    </ligand>
</feature>
<gene>
    <name evidence="13 21" type="primary">hisD</name>
    <name evidence="21" type="ORF">G3A49_17080</name>
    <name evidence="20" type="ORF">GOC85_17150</name>
</gene>
<feature type="binding site" evidence="13 17">
    <location>
        <position position="234"/>
    </location>
    <ligand>
        <name>substrate</name>
    </ligand>
</feature>
<dbReference type="SUPFAM" id="SSF53720">
    <property type="entry name" value="ALDH-like"/>
    <property type="match status" value="1"/>
</dbReference>
<dbReference type="PROSITE" id="PS00611">
    <property type="entry name" value="HISOL_DEHYDROGENASE"/>
    <property type="match status" value="1"/>
</dbReference>
<reference evidence="21 22" key="2">
    <citation type="submission" date="2020-02" db="EMBL/GenBank/DDBJ databases">
        <title>Whole genome sequence of Haloferax alexandrinus pws1.</title>
        <authorList>
            <person name="Verma D.K."/>
            <person name="Gopal K."/>
            <person name="Prasad E.S."/>
        </authorList>
    </citation>
    <scope>NUCLEOTIDE SEQUENCE [LARGE SCALE GENOMIC DNA]</scope>
    <source>
        <strain evidence="22">wsp1</strain>
        <strain evidence="21">Wsp1</strain>
    </source>
</reference>
<dbReference type="InterPro" id="IPR001692">
    <property type="entry name" value="Histidinol_DH_CS"/>
</dbReference>
<keyword evidence="8 13" id="KW-0862">Zinc</keyword>
<dbReference type="Gene3D" id="3.40.50.1980">
    <property type="entry name" value="Nitrogenase molybdenum iron protein domain"/>
    <property type="match status" value="2"/>
</dbReference>
<evidence type="ECO:0000256" key="7">
    <source>
        <dbReference type="ARBA" id="ARBA00022723"/>
    </source>
</evidence>
<evidence type="ECO:0000313" key="20">
    <source>
        <dbReference type="EMBL" id="NLV04287.1"/>
    </source>
</evidence>
<dbReference type="NCBIfam" id="TIGR00069">
    <property type="entry name" value="hisD"/>
    <property type="match status" value="1"/>
</dbReference>
<organism evidence="21 22">
    <name type="scientific">Haloferax volcanii</name>
    <name type="common">Halobacterium volcanii</name>
    <dbReference type="NCBI Taxonomy" id="2246"/>
    <lineage>
        <taxon>Archaea</taxon>
        <taxon>Methanobacteriati</taxon>
        <taxon>Methanobacteriota</taxon>
        <taxon>Stenosarchaea group</taxon>
        <taxon>Halobacteria</taxon>
        <taxon>Halobacteriales</taxon>
        <taxon>Haloferacaceae</taxon>
        <taxon>Haloferax</taxon>
    </lineage>
</organism>
<dbReference type="CDD" id="cd06572">
    <property type="entry name" value="Histidinol_dh"/>
    <property type="match status" value="1"/>
</dbReference>
<dbReference type="HAMAP" id="MF_01024">
    <property type="entry name" value="HisD"/>
    <property type="match status" value="1"/>
</dbReference>
<feature type="binding site" evidence="13 17">
    <location>
        <position position="413"/>
    </location>
    <ligand>
        <name>substrate</name>
    </ligand>
</feature>
<dbReference type="PIRSF" id="PIRSF000099">
    <property type="entry name" value="Histidinol_dh"/>
    <property type="match status" value="1"/>
</dbReference>
<dbReference type="UniPathway" id="UPA00031">
    <property type="reaction ID" value="UER00014"/>
</dbReference>
<dbReference type="FunFam" id="1.20.5.1300:FF:000002">
    <property type="entry name" value="Histidinol dehydrogenase, chloroplastic"/>
    <property type="match status" value="1"/>
</dbReference>
<feature type="binding site" evidence="13 17">
    <location>
        <position position="256"/>
    </location>
    <ligand>
        <name>substrate</name>
    </ligand>
</feature>
<dbReference type="InterPro" id="IPR022695">
    <property type="entry name" value="Histidinol_DH_monofunct"/>
</dbReference>
<dbReference type="Proteomes" id="UP000619835">
    <property type="component" value="Unassembled WGS sequence"/>
</dbReference>
<feature type="binding site" evidence="13 16">
    <location>
        <position position="188"/>
    </location>
    <ligand>
        <name>NAD(+)</name>
        <dbReference type="ChEBI" id="CHEBI:57540"/>
    </ligand>
</feature>
<proteinExistence type="inferred from homology"/>
<evidence type="ECO:0000256" key="17">
    <source>
        <dbReference type="PIRSR" id="PIRSR000099-3"/>
    </source>
</evidence>
<dbReference type="AlphaFoldDB" id="A0A6C0UX26"/>
<keyword evidence="11 13" id="KW-0368">Histidine biosynthesis</keyword>
<dbReference type="Pfam" id="PF00815">
    <property type="entry name" value="Histidinol_dh"/>
    <property type="match status" value="1"/>
</dbReference>
<evidence type="ECO:0000256" key="9">
    <source>
        <dbReference type="ARBA" id="ARBA00023002"/>
    </source>
</evidence>
<dbReference type="GO" id="GO:0051287">
    <property type="term" value="F:NAD binding"/>
    <property type="evidence" value="ECO:0007669"/>
    <property type="project" value="InterPro"/>
</dbReference>
<dbReference type="KEGG" id="hale:G3A49_17080"/>
<keyword evidence="9 13" id="KW-0560">Oxidoreductase</keyword>
<evidence type="ECO:0000313" key="21">
    <source>
        <dbReference type="EMBL" id="QIB79720.1"/>
    </source>
</evidence>
<dbReference type="EMBL" id="WOWC01000001">
    <property type="protein sequence ID" value="NLV04287.1"/>
    <property type="molecule type" value="Genomic_DNA"/>
</dbReference>
<dbReference type="FunFam" id="3.40.50.1980:FF:000026">
    <property type="entry name" value="Histidinol dehydrogenase"/>
    <property type="match status" value="1"/>
</dbReference>
<evidence type="ECO:0000256" key="16">
    <source>
        <dbReference type="PIRSR" id="PIRSR000099-2"/>
    </source>
</evidence>
<feature type="binding site" evidence="13 18">
    <location>
        <position position="259"/>
    </location>
    <ligand>
        <name>Zn(2+)</name>
        <dbReference type="ChEBI" id="CHEBI:29105"/>
    </ligand>
</feature>
<feature type="binding site" evidence="13 17">
    <location>
        <position position="326"/>
    </location>
    <ligand>
        <name>substrate</name>
    </ligand>
</feature>
<evidence type="ECO:0000256" key="13">
    <source>
        <dbReference type="HAMAP-Rule" id="MF_01024"/>
    </source>
</evidence>
<feature type="binding site" evidence="13 18">
    <location>
        <position position="256"/>
    </location>
    <ligand>
        <name>Zn(2+)</name>
        <dbReference type="ChEBI" id="CHEBI:29105"/>
    </ligand>
</feature>
<evidence type="ECO:0000256" key="2">
    <source>
        <dbReference type="ARBA" id="ARBA00004940"/>
    </source>
</evidence>
<sequence>MNIEVRELADLGTDARRAFFERDAGVGEVQSDVRDIVERVRREGDVAVREFSNEFDGVQVGNIDVTDAAERAYDELDDDVREAIEAAAANVREFHEKQVPADWREEFGDDGTRELGRRYRPLDRVGVYAPGGTAAYPSSVLMGVIPAKVAGVEHVAVATPPAEQMNPVTLAAMHVAGADAVYSVGGAQGIAALAYGTETVKAVQKVVGPGNKWVTAAKAEVRGDVDIDFLAGPSEVLVVADETAEARFVAADLVAQAEHDPNASVVAVTDDADLAADVVAEVERQAGERERAETIEAALEGDASGVLLARSMSEAVLFAEEYAAEHLTIQADDDEALLDRIDSAGSVFLGPYTPVAAGDYASGTNHVLPTGGGAKRQGGLSVDHFVRSTTVQRLDRDGLSELSETITTLAEAEGLDAHAQSVRERFEE</sequence>
<dbReference type="PANTHER" id="PTHR21256">
    <property type="entry name" value="HISTIDINOL DEHYDROGENASE HDH"/>
    <property type="match status" value="1"/>
</dbReference>
<comment type="cofactor">
    <cofactor evidence="13 18">
        <name>Zn(2+)</name>
        <dbReference type="ChEBI" id="CHEBI:29105"/>
    </cofactor>
    <text evidence="13 18">Binds 1 zinc ion per subunit.</text>
</comment>
<protein>
    <recommendedName>
        <fullName evidence="5 13">Histidinol dehydrogenase</fullName>
        <shortName evidence="13 14">HDH</shortName>
        <ecNumber evidence="4 13">1.1.1.23</ecNumber>
    </recommendedName>
</protein>